<keyword evidence="3" id="KW-1185">Reference proteome</keyword>
<gene>
    <name evidence="2" type="ORF">GIS00_24605</name>
</gene>
<comment type="caution">
    <text evidence="2">The sequence shown here is derived from an EMBL/GenBank/DDBJ whole genome shotgun (WGS) entry which is preliminary data.</text>
</comment>
<dbReference type="EMBL" id="WLYK01000014">
    <property type="protein sequence ID" value="MTD17122.1"/>
    <property type="molecule type" value="Genomic_DNA"/>
</dbReference>
<evidence type="ECO:0000313" key="3">
    <source>
        <dbReference type="Proteomes" id="UP000460221"/>
    </source>
</evidence>
<dbReference type="RefSeq" id="WP_154771129.1">
    <property type="nucleotide sequence ID" value="NZ_WLYK01000014.1"/>
</dbReference>
<reference evidence="2 3" key="1">
    <citation type="submission" date="2019-11" db="EMBL/GenBank/DDBJ databases">
        <authorList>
            <person name="Jiang L.-Q."/>
        </authorList>
    </citation>
    <scope>NUCLEOTIDE SEQUENCE [LARGE SCALE GENOMIC DNA]</scope>
    <source>
        <strain evidence="2 3">YIM 132087</strain>
    </source>
</reference>
<accession>A0A7K1FSJ1</accession>
<feature type="region of interest" description="Disordered" evidence="1">
    <location>
        <begin position="328"/>
        <end position="356"/>
    </location>
</feature>
<protein>
    <recommendedName>
        <fullName evidence="4">ImmA/IrrE family metallo-endopeptidase</fullName>
    </recommendedName>
</protein>
<proteinExistence type="predicted"/>
<evidence type="ECO:0000256" key="1">
    <source>
        <dbReference type="SAM" id="MobiDB-lite"/>
    </source>
</evidence>
<evidence type="ECO:0000313" key="2">
    <source>
        <dbReference type="EMBL" id="MTD17122.1"/>
    </source>
</evidence>
<evidence type="ECO:0008006" key="4">
    <source>
        <dbReference type="Google" id="ProtNLM"/>
    </source>
</evidence>
<feature type="compositionally biased region" description="Polar residues" evidence="1">
    <location>
        <begin position="328"/>
        <end position="340"/>
    </location>
</feature>
<feature type="region of interest" description="Disordered" evidence="1">
    <location>
        <begin position="120"/>
        <end position="166"/>
    </location>
</feature>
<dbReference type="Proteomes" id="UP000460221">
    <property type="component" value="Unassembled WGS sequence"/>
</dbReference>
<sequence length="356" mass="37569">MSSYRLGPAPRRAGGEPVMATRGMPPEEEPARRRELAAARVRASHDLIVAGVQDLVTGKDWAQYLRFAARFHSYSFNNSMLIFLQRPDATMVTGYRTFPAAWPVCRGEKGIAILAPVTRRTEPTGETGPGSGVTGAGRRETGRNAGVTGGAEPVTPTAHLAGAGETGAAVRAGRRVVGVRGVSVFDVSQTGPIEPGFELPLVRPRLLDGEQGAELWTAMEVQLGGRGFEVQRGECGGANSFTDFAHHLVKVRDDVSQLHATNTLAHEYGHVLLHDPTPSAPGDTTAAGAGRPPAGVVPRDAAEVEAESVAFMVLHAHDLDAGDYTFPTSPTGPAPTTCSGTPMPWSRKCGQQAPGW</sequence>
<dbReference type="AlphaFoldDB" id="A0A7K1FSJ1"/>
<organism evidence="2 3">
    <name type="scientific">Nakamurella alba</name>
    <dbReference type="NCBI Taxonomy" id="2665158"/>
    <lineage>
        <taxon>Bacteria</taxon>
        <taxon>Bacillati</taxon>
        <taxon>Actinomycetota</taxon>
        <taxon>Actinomycetes</taxon>
        <taxon>Nakamurellales</taxon>
        <taxon>Nakamurellaceae</taxon>
        <taxon>Nakamurella</taxon>
    </lineage>
</organism>
<name>A0A7K1FSJ1_9ACTN</name>
<feature type="region of interest" description="Disordered" evidence="1">
    <location>
        <begin position="1"/>
        <end position="28"/>
    </location>
</feature>